<organism evidence="1 2">
    <name type="scientific">Euphydryas editha</name>
    <name type="common">Edith's checkerspot</name>
    <dbReference type="NCBI Taxonomy" id="104508"/>
    <lineage>
        <taxon>Eukaryota</taxon>
        <taxon>Metazoa</taxon>
        <taxon>Ecdysozoa</taxon>
        <taxon>Arthropoda</taxon>
        <taxon>Hexapoda</taxon>
        <taxon>Insecta</taxon>
        <taxon>Pterygota</taxon>
        <taxon>Neoptera</taxon>
        <taxon>Endopterygota</taxon>
        <taxon>Lepidoptera</taxon>
        <taxon>Glossata</taxon>
        <taxon>Ditrysia</taxon>
        <taxon>Papilionoidea</taxon>
        <taxon>Nymphalidae</taxon>
        <taxon>Nymphalinae</taxon>
        <taxon>Euphydryas</taxon>
    </lineage>
</organism>
<keyword evidence="2" id="KW-1185">Reference proteome</keyword>
<protein>
    <submittedName>
        <fullName evidence="1">Uncharacterized protein</fullName>
    </submittedName>
</protein>
<proteinExistence type="predicted"/>
<dbReference type="AlphaFoldDB" id="A0AAU9UFA6"/>
<evidence type="ECO:0000313" key="2">
    <source>
        <dbReference type="Proteomes" id="UP001153954"/>
    </source>
</evidence>
<gene>
    <name evidence="1" type="ORF">EEDITHA_LOCUS12897</name>
</gene>
<reference evidence="1" key="1">
    <citation type="submission" date="2022-03" db="EMBL/GenBank/DDBJ databases">
        <authorList>
            <person name="Tunstrom K."/>
        </authorList>
    </citation>
    <scope>NUCLEOTIDE SEQUENCE</scope>
</reference>
<dbReference type="EMBL" id="CAKOGL010000018">
    <property type="protein sequence ID" value="CAH2097707.1"/>
    <property type="molecule type" value="Genomic_DNA"/>
</dbReference>
<comment type="caution">
    <text evidence="1">The sequence shown here is derived from an EMBL/GenBank/DDBJ whole genome shotgun (WGS) entry which is preliminary data.</text>
</comment>
<dbReference type="Proteomes" id="UP001153954">
    <property type="component" value="Unassembled WGS sequence"/>
</dbReference>
<name>A0AAU9UFA6_EUPED</name>
<sequence length="147" mass="16448">MNSLQYLVNFIHEQSTGQLRFWSHTPCGTISDEGEEDIGDLYQDDENGAALLIRRHPKHGKIVVEGSIGHNLVIRPIPDSMTAPDDEMFMDPTSMKDMVSIDTGMPIVKRKKVEQEEIQRALQGAGHVIIKRDPAQGDHLSDYGKPI</sequence>
<evidence type="ECO:0000313" key="1">
    <source>
        <dbReference type="EMBL" id="CAH2097707.1"/>
    </source>
</evidence>
<accession>A0AAU9UFA6</accession>